<organism evidence="3">
    <name type="scientific">Echinostoma caproni</name>
    <dbReference type="NCBI Taxonomy" id="27848"/>
    <lineage>
        <taxon>Eukaryota</taxon>
        <taxon>Metazoa</taxon>
        <taxon>Spiralia</taxon>
        <taxon>Lophotrochozoa</taxon>
        <taxon>Platyhelminthes</taxon>
        <taxon>Trematoda</taxon>
        <taxon>Digenea</taxon>
        <taxon>Plagiorchiida</taxon>
        <taxon>Echinostomata</taxon>
        <taxon>Echinostomatoidea</taxon>
        <taxon>Echinostomatidae</taxon>
        <taxon>Echinostoma</taxon>
    </lineage>
</organism>
<evidence type="ECO:0000313" key="3">
    <source>
        <dbReference type="WBParaSite" id="ECPE_0000859801-mRNA-1"/>
    </source>
</evidence>
<accession>A0A183ANN7</accession>
<dbReference type="OrthoDB" id="4680325at2759"/>
<keyword evidence="2" id="KW-1185">Reference proteome</keyword>
<name>A0A183ANN7_9TREM</name>
<dbReference type="InterPro" id="IPR036028">
    <property type="entry name" value="SH3-like_dom_sf"/>
</dbReference>
<dbReference type="AlphaFoldDB" id="A0A183ANN7"/>
<reference evidence="3" key="1">
    <citation type="submission" date="2016-06" db="UniProtKB">
        <authorList>
            <consortium name="WormBaseParasite"/>
        </authorList>
    </citation>
    <scope>IDENTIFICATION</scope>
</reference>
<dbReference type="SUPFAM" id="SSF50044">
    <property type="entry name" value="SH3-domain"/>
    <property type="match status" value="1"/>
</dbReference>
<protein>
    <submittedName>
        <fullName evidence="3">SH3 domain-containing protein</fullName>
    </submittedName>
</protein>
<dbReference type="Proteomes" id="UP000272942">
    <property type="component" value="Unassembled WGS sequence"/>
</dbReference>
<dbReference type="WBParaSite" id="ECPE_0000859801-mRNA-1">
    <property type="protein sequence ID" value="ECPE_0000859801-mRNA-1"/>
    <property type="gene ID" value="ECPE_0000859801"/>
</dbReference>
<reference evidence="1 2" key="2">
    <citation type="submission" date="2018-11" db="EMBL/GenBank/DDBJ databases">
        <authorList>
            <consortium name="Pathogen Informatics"/>
        </authorList>
    </citation>
    <scope>NUCLEOTIDE SEQUENCE [LARGE SCALE GENOMIC DNA]</scope>
    <source>
        <strain evidence="1 2">Egypt</strain>
    </source>
</reference>
<evidence type="ECO:0000313" key="1">
    <source>
        <dbReference type="EMBL" id="VDP83802.1"/>
    </source>
</evidence>
<sequence>MELNDLYRTPTYLSQLCFATVPHVAARRQELSADQGEMFEFKLFLNSNVALSKNVRSGTIDLKNDIELLNDSLPNWWQVRNHRGQAGLLPAWKLRPVQLTPDLIDLRLPGTIRPSSSKYGTLTSPDRRYRESMASMFSYRDRGRPQSFGPMNRISVHDLDSEAVNDVQPVVVYVPTESLEENKPMPVLLLPFCNRPHSRTSTLPLSPRSMHTNEPSHYAESVFGPAASTLSRDHLFCWHPHVANAYKPTIMLDRKSSFIAGKV</sequence>
<dbReference type="EMBL" id="UZAN01046164">
    <property type="protein sequence ID" value="VDP83802.1"/>
    <property type="molecule type" value="Genomic_DNA"/>
</dbReference>
<evidence type="ECO:0000313" key="2">
    <source>
        <dbReference type="Proteomes" id="UP000272942"/>
    </source>
</evidence>
<gene>
    <name evidence="1" type="ORF">ECPE_LOCUS8573</name>
</gene>
<proteinExistence type="predicted"/>